<dbReference type="AlphaFoldDB" id="A0AAD5VJ72"/>
<sequence>MAERESIPSGPNEPTDCDIFVTLNHLVSQIDTESRVDEVVDNARGLTPEDTQLLVNCLSTAIDRGAAPPKTRPYVWRSLIKIASSARIFAQDHTLNPECLVSEKDSADPGIYSISDDASSGLYCETFMNWVHLSHPNILSLYAVFLGGSNQPTVVFPSMINQDLRDFLKTNRKTSRMALIYDVVSGLSHLHQFDIVHGSLNPNSVLVSCDEKAIIADLYPSSQQAIRYSAPELMADEGALSKAADIWALACLIYEVLSGKIPYSHIAMEFRVVAAVVTGSKPNRPGKGDTSDSDIGDAIWQVMLMCWELKPEDRARCLTIKQILRGIMVTEDICPSPTPIVPSGALIGFRFDHEEMKSHLTHVLGSEHLPSLRVPEHLRKLVSTFVPDTARLKSAASAAKRLDPSDLQIYVDFLDLVLDDVTDSINDPITIMLSSIMVSTHVIPHRYKIDAMQYDSTPIFKGINVVAFKAHGLNVRVNHVVDSWAVKAILQSLSDWVRLSHPNLIPYYGVFHEGATQSPRLCVVTPLYSKGCLEDYAFALPQKSRVSLLSDIIAGMICLWNNNIFCPYGNKTAIMISDEGRAVIAFFRSEYLYATKPDSSVHQARFKPPGLRNISNSVWVFGCLCYLILSRREPYYQYTEVSEILSAVSRGELPIRPDHSDDAVDEIDDRAWGLITKCCKLERGDRPTAAEVQNLIAGWEVDDIQSEGVNSLGGEFLATRSAPDMDFHHVEALIDTIQVELLREPLSELLRSHIKDIAAVVTTEFKREDISTLVNFLDLALRNHLSITEEQNRVLALLARITSSTHIFPQRYEIKGIKYDSKPIAGGGYGSVHRATDINACVKVMTQVDSKALTPWIKELILWAHLSHHNVLPFCGVLLENVNGTQRICLVSPFMKNGNLHVYAPRLPQRNRLPLILDIANGLHYLHSKGIIHSDLKGENILISNEERALLTDFGSTQITTSTKNMTASLIPTTLRFAAPEVMLNTGPPTKEGDIWSYGCVVYQTLSRLPPYYQYSRDIQISAALGRKEPLKRPATVSHIKGGDDTSDDSDCDDEDFDEIDHQGWKLITKCCSPEPQDRPKTSLILELIVDMKVWDERPAANFVLGAEISKLREDTEIDLNRVGKLLGELQTKFSPSEGVRDTSFIDVFYELLE</sequence>
<dbReference type="InterPro" id="IPR000719">
    <property type="entry name" value="Prot_kinase_dom"/>
</dbReference>
<dbReference type="GO" id="GO:0004674">
    <property type="term" value="F:protein serine/threonine kinase activity"/>
    <property type="evidence" value="ECO:0007669"/>
    <property type="project" value="TreeGrafter"/>
</dbReference>
<dbReference type="GO" id="GO:0005524">
    <property type="term" value="F:ATP binding"/>
    <property type="evidence" value="ECO:0007669"/>
    <property type="project" value="InterPro"/>
</dbReference>
<dbReference type="SUPFAM" id="SSF56112">
    <property type="entry name" value="Protein kinase-like (PK-like)"/>
    <property type="match status" value="3"/>
</dbReference>
<dbReference type="InterPro" id="IPR008271">
    <property type="entry name" value="Ser/Thr_kinase_AS"/>
</dbReference>
<protein>
    <recommendedName>
        <fullName evidence="1">Protein kinase domain-containing protein</fullName>
    </recommendedName>
</protein>
<comment type="caution">
    <text evidence="2">The sequence shown here is derived from an EMBL/GenBank/DDBJ whole genome shotgun (WGS) entry which is preliminary data.</text>
</comment>
<organism evidence="2 3">
    <name type="scientific">Leucocoprinus birnbaumii</name>
    <dbReference type="NCBI Taxonomy" id="56174"/>
    <lineage>
        <taxon>Eukaryota</taxon>
        <taxon>Fungi</taxon>
        <taxon>Dikarya</taxon>
        <taxon>Basidiomycota</taxon>
        <taxon>Agaricomycotina</taxon>
        <taxon>Agaricomycetes</taxon>
        <taxon>Agaricomycetidae</taxon>
        <taxon>Agaricales</taxon>
        <taxon>Agaricineae</taxon>
        <taxon>Agaricaceae</taxon>
        <taxon>Leucocoprinus</taxon>
    </lineage>
</organism>
<name>A0AAD5VJ72_9AGAR</name>
<keyword evidence="3" id="KW-1185">Reference proteome</keyword>
<gene>
    <name evidence="2" type="ORF">NP233_g10087</name>
</gene>
<dbReference type="Pfam" id="PF07714">
    <property type="entry name" value="PK_Tyr_Ser-Thr"/>
    <property type="match status" value="2"/>
</dbReference>
<feature type="domain" description="Protein kinase" evidence="1">
    <location>
        <begin position="74"/>
        <end position="328"/>
    </location>
</feature>
<dbReference type="SMART" id="SM00220">
    <property type="entry name" value="S_TKc"/>
    <property type="match status" value="1"/>
</dbReference>
<dbReference type="Proteomes" id="UP001213000">
    <property type="component" value="Unassembled WGS sequence"/>
</dbReference>
<evidence type="ECO:0000313" key="3">
    <source>
        <dbReference type="Proteomes" id="UP001213000"/>
    </source>
</evidence>
<dbReference type="InterPro" id="IPR051681">
    <property type="entry name" value="Ser/Thr_Kinases-Pseudokinases"/>
</dbReference>
<proteinExistence type="predicted"/>
<evidence type="ECO:0000313" key="2">
    <source>
        <dbReference type="EMBL" id="KAJ3561616.1"/>
    </source>
</evidence>
<evidence type="ECO:0000259" key="1">
    <source>
        <dbReference type="PROSITE" id="PS50011"/>
    </source>
</evidence>
<feature type="domain" description="Protein kinase" evidence="1">
    <location>
        <begin position="443"/>
        <end position="696"/>
    </location>
</feature>
<dbReference type="InterPro" id="IPR011009">
    <property type="entry name" value="Kinase-like_dom_sf"/>
</dbReference>
<feature type="domain" description="Protein kinase" evidence="1">
    <location>
        <begin position="818"/>
        <end position="1094"/>
    </location>
</feature>
<dbReference type="Pfam" id="PF00069">
    <property type="entry name" value="Pkinase"/>
    <property type="match status" value="1"/>
</dbReference>
<dbReference type="Gene3D" id="1.10.510.10">
    <property type="entry name" value="Transferase(Phosphotransferase) domain 1"/>
    <property type="match status" value="3"/>
</dbReference>
<accession>A0AAD5VJ72</accession>
<dbReference type="InterPro" id="IPR001245">
    <property type="entry name" value="Ser-Thr/Tyr_kinase_cat_dom"/>
</dbReference>
<reference evidence="2" key="1">
    <citation type="submission" date="2022-07" db="EMBL/GenBank/DDBJ databases">
        <title>Genome Sequence of Leucocoprinus birnbaumii.</title>
        <authorList>
            <person name="Buettner E."/>
        </authorList>
    </citation>
    <scope>NUCLEOTIDE SEQUENCE</scope>
    <source>
        <strain evidence="2">VT141</strain>
    </source>
</reference>
<dbReference type="PROSITE" id="PS00108">
    <property type="entry name" value="PROTEIN_KINASE_ST"/>
    <property type="match status" value="1"/>
</dbReference>
<dbReference type="PROSITE" id="PS50011">
    <property type="entry name" value="PROTEIN_KINASE_DOM"/>
    <property type="match status" value="3"/>
</dbReference>
<dbReference type="EMBL" id="JANIEX010000978">
    <property type="protein sequence ID" value="KAJ3561616.1"/>
    <property type="molecule type" value="Genomic_DNA"/>
</dbReference>
<dbReference type="PANTHER" id="PTHR44329">
    <property type="entry name" value="SERINE/THREONINE-PROTEIN KINASE TNNI3K-RELATED"/>
    <property type="match status" value="1"/>
</dbReference>